<evidence type="ECO:0000313" key="10">
    <source>
        <dbReference type="Proteomes" id="UP000195950"/>
    </source>
</evidence>
<keyword evidence="9" id="KW-0418">Kinase</keyword>
<evidence type="ECO:0000259" key="7">
    <source>
        <dbReference type="PROSITE" id="PS50109"/>
    </source>
</evidence>
<dbReference type="PRINTS" id="PR00344">
    <property type="entry name" value="BCTRLSENSOR"/>
</dbReference>
<gene>
    <name evidence="9" type="ORF">B5F32_12260</name>
</gene>
<evidence type="ECO:0000256" key="5">
    <source>
        <dbReference type="PROSITE-ProRule" id="PRU00169"/>
    </source>
</evidence>
<dbReference type="Proteomes" id="UP000195950">
    <property type="component" value="Unassembled WGS sequence"/>
</dbReference>
<dbReference type="InterPro" id="IPR001789">
    <property type="entry name" value="Sig_transdc_resp-reg_receiver"/>
</dbReference>
<dbReference type="InterPro" id="IPR003661">
    <property type="entry name" value="HisK_dim/P_dom"/>
</dbReference>
<dbReference type="InterPro" id="IPR005467">
    <property type="entry name" value="His_kinase_dom"/>
</dbReference>
<comment type="catalytic activity">
    <reaction evidence="1">
        <text>ATP + protein L-histidine = ADP + protein N-phospho-L-histidine.</text>
        <dbReference type="EC" id="2.7.13.3"/>
    </reaction>
</comment>
<dbReference type="SUPFAM" id="SSF55785">
    <property type="entry name" value="PYP-like sensor domain (PAS domain)"/>
    <property type="match status" value="1"/>
</dbReference>
<evidence type="ECO:0000256" key="3">
    <source>
        <dbReference type="ARBA" id="ARBA00022553"/>
    </source>
</evidence>
<dbReference type="Gene3D" id="1.10.287.130">
    <property type="match status" value="1"/>
</dbReference>
<evidence type="ECO:0000313" key="9">
    <source>
        <dbReference type="EMBL" id="OUP18245.1"/>
    </source>
</evidence>
<comment type="caution">
    <text evidence="9">The sequence shown here is derived from an EMBL/GenBank/DDBJ whole genome shotgun (WGS) entry which is preliminary data.</text>
</comment>
<feature type="modified residue" description="4-aspartylphosphate" evidence="5">
    <location>
        <position position="720"/>
    </location>
</feature>
<evidence type="ECO:0000256" key="4">
    <source>
        <dbReference type="ARBA" id="ARBA00023012"/>
    </source>
</evidence>
<keyword evidence="4" id="KW-0902">Two-component regulatory system</keyword>
<dbReference type="SUPFAM" id="SSF52172">
    <property type="entry name" value="CheY-like"/>
    <property type="match status" value="2"/>
</dbReference>
<dbReference type="InterPro" id="IPR011006">
    <property type="entry name" value="CheY-like_superfamily"/>
</dbReference>
<feature type="domain" description="Response regulatory" evidence="8">
    <location>
        <begin position="525"/>
        <end position="645"/>
    </location>
</feature>
<dbReference type="Pfam" id="PF02518">
    <property type="entry name" value="HATPase_c"/>
    <property type="match status" value="1"/>
</dbReference>
<dbReference type="SUPFAM" id="SSF55874">
    <property type="entry name" value="ATPase domain of HSP90 chaperone/DNA topoisomerase II/histidine kinase"/>
    <property type="match status" value="1"/>
</dbReference>
<dbReference type="Gene3D" id="3.40.50.2300">
    <property type="match status" value="2"/>
</dbReference>
<dbReference type="CDD" id="cd16922">
    <property type="entry name" value="HATPase_EvgS-ArcB-TorS-like"/>
    <property type="match status" value="1"/>
</dbReference>
<dbReference type="Gene3D" id="3.30.565.10">
    <property type="entry name" value="Histidine kinase-like ATPase, C-terminal domain"/>
    <property type="match status" value="1"/>
</dbReference>
<dbReference type="CDD" id="cd17546">
    <property type="entry name" value="REC_hyHK_CKI1_RcsC-like"/>
    <property type="match status" value="2"/>
</dbReference>
<evidence type="ECO:0000259" key="8">
    <source>
        <dbReference type="PROSITE" id="PS50110"/>
    </source>
</evidence>
<feature type="coiled-coil region" evidence="6">
    <location>
        <begin position="250"/>
        <end position="280"/>
    </location>
</feature>
<feature type="domain" description="Histidine kinase" evidence="7">
    <location>
        <begin position="287"/>
        <end position="510"/>
    </location>
</feature>
<keyword evidence="3 5" id="KW-0597">Phosphoprotein</keyword>
<reference evidence="10" key="1">
    <citation type="submission" date="2017-04" db="EMBL/GenBank/DDBJ databases">
        <title>Function of individual gut microbiota members based on whole genome sequencing of pure cultures obtained from chicken caecum.</title>
        <authorList>
            <person name="Medvecky M."/>
            <person name="Cejkova D."/>
            <person name="Polansky O."/>
            <person name="Karasova D."/>
            <person name="Kubasova T."/>
            <person name="Cizek A."/>
            <person name="Rychlik I."/>
        </authorList>
    </citation>
    <scope>NUCLEOTIDE SEQUENCE [LARGE SCALE GENOMIC DNA]</scope>
    <source>
        <strain evidence="10">An199</strain>
    </source>
</reference>
<dbReference type="InterPro" id="IPR036097">
    <property type="entry name" value="HisK_dim/P_sf"/>
</dbReference>
<dbReference type="FunFam" id="3.30.565.10:FF:000010">
    <property type="entry name" value="Sensor histidine kinase RcsC"/>
    <property type="match status" value="1"/>
</dbReference>
<dbReference type="InterPro" id="IPR036890">
    <property type="entry name" value="HATPase_C_sf"/>
</dbReference>
<dbReference type="Pfam" id="PF00072">
    <property type="entry name" value="Response_reg"/>
    <property type="match status" value="2"/>
</dbReference>
<proteinExistence type="predicted"/>
<name>A0A1Y4ID50_PARDI</name>
<keyword evidence="6" id="KW-0175">Coiled coil</keyword>
<dbReference type="CDD" id="cd00082">
    <property type="entry name" value="HisKA"/>
    <property type="match status" value="1"/>
</dbReference>
<accession>A0A1Y4ID50</accession>
<protein>
    <recommendedName>
        <fullName evidence="2">histidine kinase</fullName>
        <ecNumber evidence="2">2.7.13.3</ecNumber>
    </recommendedName>
</protein>
<dbReference type="RefSeq" id="WP_087344918.1">
    <property type="nucleotide sequence ID" value="NZ_NFJX01000010.1"/>
</dbReference>
<dbReference type="SMART" id="SM00388">
    <property type="entry name" value="HisKA"/>
    <property type="match status" value="1"/>
</dbReference>
<dbReference type="Pfam" id="PF00512">
    <property type="entry name" value="HisKA"/>
    <property type="match status" value="1"/>
</dbReference>
<dbReference type="SMART" id="SM00448">
    <property type="entry name" value="REC"/>
    <property type="match status" value="2"/>
</dbReference>
<organism evidence="9 10">
    <name type="scientific">Parabacteroides distasonis</name>
    <dbReference type="NCBI Taxonomy" id="823"/>
    <lineage>
        <taxon>Bacteria</taxon>
        <taxon>Pseudomonadati</taxon>
        <taxon>Bacteroidota</taxon>
        <taxon>Bacteroidia</taxon>
        <taxon>Bacteroidales</taxon>
        <taxon>Tannerellaceae</taxon>
        <taxon>Parabacteroides</taxon>
    </lineage>
</organism>
<evidence type="ECO:0000256" key="2">
    <source>
        <dbReference type="ARBA" id="ARBA00012438"/>
    </source>
</evidence>
<keyword evidence="9" id="KW-0808">Transferase</keyword>
<feature type="domain" description="Response regulatory" evidence="8">
    <location>
        <begin position="668"/>
        <end position="789"/>
    </location>
</feature>
<evidence type="ECO:0000256" key="6">
    <source>
        <dbReference type="SAM" id="Coils"/>
    </source>
</evidence>
<dbReference type="SMART" id="SM00387">
    <property type="entry name" value="HATPase_c"/>
    <property type="match status" value="1"/>
</dbReference>
<feature type="modified residue" description="4-aspartylphosphate" evidence="5">
    <location>
        <position position="579"/>
    </location>
</feature>
<dbReference type="PROSITE" id="PS50110">
    <property type="entry name" value="RESPONSE_REGULATORY"/>
    <property type="match status" value="2"/>
</dbReference>
<dbReference type="EC" id="2.7.13.3" evidence="2"/>
<dbReference type="SUPFAM" id="SSF47384">
    <property type="entry name" value="Homodimeric domain of signal transducing histidine kinase"/>
    <property type="match status" value="1"/>
</dbReference>
<dbReference type="Gene3D" id="3.30.450.20">
    <property type="entry name" value="PAS domain"/>
    <property type="match status" value="1"/>
</dbReference>
<dbReference type="InterPro" id="IPR000014">
    <property type="entry name" value="PAS"/>
</dbReference>
<dbReference type="PROSITE" id="PS50109">
    <property type="entry name" value="HIS_KIN"/>
    <property type="match status" value="1"/>
</dbReference>
<dbReference type="InterPro" id="IPR004358">
    <property type="entry name" value="Sig_transdc_His_kin-like_C"/>
</dbReference>
<sequence length="793" mass="90132">MEGRETDLEYNLLMGLTGASVSKHLLDEHFTLLWANDFYYDMIGYPKEEYEALFHNKPDLYFKGYDEAWNILSKNVYETIANKASGYETVIQMPTRKGKRWTKITSTFTDQLQDGIPISYTVMTDVEDVMRRRIEQTITYDNIPGFISKHKVHKDGSFTLLKANDKYMDFSGIDKNSFLSFSPFSRLDETSRNTMNAHISCMLKGEPVHFVIQSKDKNGNGAWLQLNGECIGWEGDEPIYLIVYINITDITEQRELQKKLEKQSKQLKEALKSAEQANQAKSDFLARMSHDIRTPMNAIMGMATIAKAHVDEHERILDCMEKINGASKLLLSLINEVLDMSKIESGRLILSEDEFNVGELLQDLVVMMQPEIKNKQQTLNIHVKNLRHENVKGDTQRIKQVLMNILSNAIKYTPENGRITIEIYEKDPHNGIGNYQFVFEDNGRGMKPEFLDKIFEPFERASDDEIKRIQGTGLGMSISHKIIQMMGGDIKVESEYGKGSRFTIDMPLVCRDQKPDDKIEVEGLEVLVVDDDKIACLNTSSCLQEIGINSECVYSGSEAIEKVRQHHLAEKEYFAVIIDLKMPQMNGIETTRQIRRFVGADVPIIILSAYDLEEYEAEAKEVKANGFITKPLYKSKLLQVLRSFLDEGDQPEPIRPFKLSNVDYSGKRILLVEDNELNREIAVEIIGSTGITIDTAINGLDAVHKVAQSEEGFYQIILMDIQMPIMDGYEATRQIRSLQRRDIAHMPIIAMTANAFSEDVTNAIKAGMNYHLAKPIDIGALMGILSKYLQAPA</sequence>
<evidence type="ECO:0000256" key="1">
    <source>
        <dbReference type="ARBA" id="ARBA00000085"/>
    </source>
</evidence>
<dbReference type="AlphaFoldDB" id="A0A1Y4ID50"/>
<dbReference type="InterPro" id="IPR003594">
    <property type="entry name" value="HATPase_dom"/>
</dbReference>
<dbReference type="EMBL" id="NFJX01000010">
    <property type="protein sequence ID" value="OUP18245.1"/>
    <property type="molecule type" value="Genomic_DNA"/>
</dbReference>
<dbReference type="GO" id="GO:0000155">
    <property type="term" value="F:phosphorelay sensor kinase activity"/>
    <property type="evidence" value="ECO:0007669"/>
    <property type="project" value="InterPro"/>
</dbReference>
<dbReference type="PANTHER" id="PTHR45339">
    <property type="entry name" value="HYBRID SIGNAL TRANSDUCTION HISTIDINE KINASE J"/>
    <property type="match status" value="1"/>
</dbReference>
<dbReference type="PANTHER" id="PTHR45339:SF1">
    <property type="entry name" value="HYBRID SIGNAL TRANSDUCTION HISTIDINE KINASE J"/>
    <property type="match status" value="1"/>
</dbReference>
<dbReference type="NCBIfam" id="TIGR00229">
    <property type="entry name" value="sensory_box"/>
    <property type="match status" value="1"/>
</dbReference>
<dbReference type="InterPro" id="IPR035965">
    <property type="entry name" value="PAS-like_dom_sf"/>
</dbReference>